<dbReference type="PANTHER" id="PTHR46118">
    <property type="entry name" value="PROTEIN ABHD11"/>
    <property type="match status" value="1"/>
</dbReference>
<dbReference type="InterPro" id="IPR029058">
    <property type="entry name" value="AB_hydrolase_fold"/>
</dbReference>
<name>A0A1M7EDU2_9RHOB</name>
<evidence type="ECO:0000313" key="4">
    <source>
        <dbReference type="Proteomes" id="UP000184444"/>
    </source>
</evidence>
<dbReference type="STRING" id="53463.SAMN05444389_10250"/>
<dbReference type="Proteomes" id="UP000184444">
    <property type="component" value="Unassembled WGS sequence"/>
</dbReference>
<dbReference type="Gene3D" id="3.40.50.1820">
    <property type="entry name" value="alpha/beta hydrolase"/>
    <property type="match status" value="1"/>
</dbReference>
<dbReference type="PANTHER" id="PTHR46118:SF4">
    <property type="entry name" value="PROTEIN ABHD11"/>
    <property type="match status" value="1"/>
</dbReference>
<gene>
    <name evidence="3" type="ORF">SAMN05444389_10250</name>
</gene>
<dbReference type="RefSeq" id="WP_073062286.1">
    <property type="nucleotide sequence ID" value="NZ_FRCK01000002.1"/>
</dbReference>
<dbReference type="Pfam" id="PF12697">
    <property type="entry name" value="Abhydrolase_6"/>
    <property type="match status" value="1"/>
</dbReference>
<dbReference type="InterPro" id="IPR000073">
    <property type="entry name" value="AB_hydrolase_1"/>
</dbReference>
<dbReference type="GO" id="GO:0016787">
    <property type="term" value="F:hydrolase activity"/>
    <property type="evidence" value="ECO:0007669"/>
    <property type="project" value="UniProtKB-KW"/>
</dbReference>
<dbReference type="EMBL" id="FRCK01000002">
    <property type="protein sequence ID" value="SHL89965.1"/>
    <property type="molecule type" value="Genomic_DNA"/>
</dbReference>
<dbReference type="PRINTS" id="PR00111">
    <property type="entry name" value="ABHYDROLASE"/>
</dbReference>
<proteinExistence type="predicted"/>
<evidence type="ECO:0000259" key="2">
    <source>
        <dbReference type="Pfam" id="PF12697"/>
    </source>
</evidence>
<dbReference type="OrthoDB" id="9808398at2"/>
<keyword evidence="1" id="KW-0378">Hydrolase</keyword>
<evidence type="ECO:0000313" key="3">
    <source>
        <dbReference type="EMBL" id="SHL89965.1"/>
    </source>
</evidence>
<reference evidence="4" key="1">
    <citation type="submission" date="2016-11" db="EMBL/GenBank/DDBJ databases">
        <authorList>
            <person name="Varghese N."/>
            <person name="Submissions S."/>
        </authorList>
    </citation>
    <scope>NUCLEOTIDE SEQUENCE [LARGE SCALE GENOMIC DNA]</scope>
    <source>
        <strain evidence="4">DSM 6637</strain>
    </source>
</reference>
<sequence>MELSLTITGAAGPLPPVLLAHGLFGQARNLGVIARALAETRQVIAVDMRNHGDSPWDPRHDYEAMAADLAGVIASHGGRADVVGHSMGGKAAMWLALTRPELVRRLVALDIAPVAYEHSQTGIIDALEATDLTGISSRSAADRALAAQLDDPGVRAFLLQSLDLKAQPPRWKMNLAALRTQMGQLTGWPAGGTKFTGPALFLHGGNSPYVEAEGKAAIRTLFPQAEIACLPGAGHWLHAEKPAEVPGRVAAFLNG</sequence>
<feature type="domain" description="AB hydrolase-1" evidence="2">
    <location>
        <begin position="17"/>
        <end position="245"/>
    </location>
</feature>
<evidence type="ECO:0000256" key="1">
    <source>
        <dbReference type="ARBA" id="ARBA00022801"/>
    </source>
</evidence>
<organism evidence="3 4">
    <name type="scientific">Paracoccus solventivorans</name>
    <dbReference type="NCBI Taxonomy" id="53463"/>
    <lineage>
        <taxon>Bacteria</taxon>
        <taxon>Pseudomonadati</taxon>
        <taxon>Pseudomonadota</taxon>
        <taxon>Alphaproteobacteria</taxon>
        <taxon>Rhodobacterales</taxon>
        <taxon>Paracoccaceae</taxon>
        <taxon>Paracoccus</taxon>
    </lineage>
</organism>
<keyword evidence="4" id="KW-1185">Reference proteome</keyword>
<protein>
    <submittedName>
        <fullName evidence="3">Pimeloyl-ACP methyl ester carboxylesterase</fullName>
    </submittedName>
</protein>
<dbReference type="PRINTS" id="PR00412">
    <property type="entry name" value="EPOXHYDRLASE"/>
</dbReference>
<dbReference type="SUPFAM" id="SSF53474">
    <property type="entry name" value="alpha/beta-Hydrolases"/>
    <property type="match status" value="1"/>
</dbReference>
<dbReference type="InterPro" id="IPR000639">
    <property type="entry name" value="Epox_hydrolase-like"/>
</dbReference>
<accession>A0A1M7EDU2</accession>
<dbReference type="AlphaFoldDB" id="A0A1M7EDU2"/>